<feature type="domain" description="Peptidase M16 C-terminal" evidence="1">
    <location>
        <begin position="183"/>
        <end position="355"/>
    </location>
</feature>
<dbReference type="Pfam" id="PF05193">
    <property type="entry name" value="Peptidase_M16_C"/>
    <property type="match status" value="1"/>
</dbReference>
<keyword evidence="3" id="KW-1185">Reference proteome</keyword>
<dbReference type="PANTHER" id="PTHR11851">
    <property type="entry name" value="METALLOPROTEASE"/>
    <property type="match status" value="1"/>
</dbReference>
<gene>
    <name evidence="2" type="ORF">L0U89_15075</name>
</gene>
<evidence type="ECO:0000259" key="1">
    <source>
        <dbReference type="Pfam" id="PF05193"/>
    </source>
</evidence>
<dbReference type="RefSeq" id="WP_234862279.1">
    <property type="nucleotide sequence ID" value="NZ_JAKEVZ010000012.1"/>
</dbReference>
<sequence length="422" mass="48480">MLDRSQAPAFQIPDSIKLLHPEVRLLPNGIPVHFIPTPEIQIIRMEICVSASLDNLLVEKRLIPFFTLEMLVEGTKTKSSEEIADFFDTYAAEVDTSIGFEFLQINLTSTKKHFLKVLPVFRELLTEAVFPGQELEKKKRQKSLQLSVNRGKTSYWASQLFKREMFGADHPFGQISVAEDVDSVQREDLIRYYENHLWNKPQIFLTGNVGNEEIEAIDELLGDLTVRSISPVESKFVNKPNHRVHEEKKDSVQSTIRIGCHVVPNSHPDHLPFWVMNTLLGGYFGSRLSKNIREDKGHTYGIYSAVGSLSSSDYWMVAADVIKAHSEEVFSEIYREIERIKHEPIPTDELETLRNYMAGKLLSQFNSSFEMISRFKSVHLSGLDFGYYQRQLEYILSFKENDIRNVAKKYLDPSKFVEILVG</sequence>
<dbReference type="SUPFAM" id="SSF63411">
    <property type="entry name" value="LuxS/MPP-like metallohydrolase"/>
    <property type="match status" value="2"/>
</dbReference>
<dbReference type="Proteomes" id="UP001201449">
    <property type="component" value="Unassembled WGS sequence"/>
</dbReference>
<protein>
    <submittedName>
        <fullName evidence="2">Insulinase family protein</fullName>
    </submittedName>
</protein>
<dbReference type="Gene3D" id="3.30.830.10">
    <property type="entry name" value="Metalloenzyme, LuxS/M16 peptidase-like"/>
    <property type="match status" value="2"/>
</dbReference>
<comment type="caution">
    <text evidence="2">The sequence shown here is derived from an EMBL/GenBank/DDBJ whole genome shotgun (WGS) entry which is preliminary data.</text>
</comment>
<name>A0ABS9BWD7_9BACT</name>
<dbReference type="PANTHER" id="PTHR11851:SF224">
    <property type="entry name" value="PROCESSING PROTEASE"/>
    <property type="match status" value="1"/>
</dbReference>
<organism evidence="2 3">
    <name type="scientific">Mariniradius sediminis</name>
    <dbReference type="NCBI Taxonomy" id="2909237"/>
    <lineage>
        <taxon>Bacteria</taxon>
        <taxon>Pseudomonadati</taxon>
        <taxon>Bacteroidota</taxon>
        <taxon>Cytophagia</taxon>
        <taxon>Cytophagales</taxon>
        <taxon>Cyclobacteriaceae</taxon>
        <taxon>Mariniradius</taxon>
    </lineage>
</organism>
<accession>A0ABS9BWD7</accession>
<dbReference type="InterPro" id="IPR011249">
    <property type="entry name" value="Metalloenz_LuxS/M16"/>
</dbReference>
<reference evidence="2 3" key="1">
    <citation type="submission" date="2022-01" db="EMBL/GenBank/DDBJ databases">
        <title>Mariniradius saccharolyticus sp. nov., isolated from sediment of a river.</title>
        <authorList>
            <person name="Liu H."/>
        </authorList>
    </citation>
    <scope>NUCLEOTIDE SEQUENCE [LARGE SCALE GENOMIC DNA]</scope>
    <source>
        <strain evidence="2 3">RY-2</strain>
    </source>
</reference>
<dbReference type="EMBL" id="JAKEVZ010000012">
    <property type="protein sequence ID" value="MCF1752381.1"/>
    <property type="molecule type" value="Genomic_DNA"/>
</dbReference>
<evidence type="ECO:0000313" key="2">
    <source>
        <dbReference type="EMBL" id="MCF1752381.1"/>
    </source>
</evidence>
<proteinExistence type="predicted"/>
<dbReference type="InterPro" id="IPR050361">
    <property type="entry name" value="MPP/UQCRC_Complex"/>
</dbReference>
<evidence type="ECO:0000313" key="3">
    <source>
        <dbReference type="Proteomes" id="UP001201449"/>
    </source>
</evidence>
<dbReference type="InterPro" id="IPR007863">
    <property type="entry name" value="Peptidase_M16_C"/>
</dbReference>